<evidence type="ECO:0000313" key="2">
    <source>
        <dbReference type="EMBL" id="AKA76081.1"/>
    </source>
</evidence>
<evidence type="ECO:0000313" key="9">
    <source>
        <dbReference type="EMBL" id="AZF80928.1"/>
    </source>
</evidence>
<evidence type="ECO:0000313" key="24">
    <source>
        <dbReference type="Proteomes" id="UP000594632"/>
    </source>
</evidence>
<dbReference type="AlphaFoldDB" id="A0A0E3MD60"/>
<accession>A0A0E3MD60</accession>
<evidence type="ECO:0000313" key="19">
    <source>
        <dbReference type="Proteomes" id="UP000273194"/>
    </source>
</evidence>
<dbReference type="Proteomes" id="UP000278715">
    <property type="component" value="Chromosome"/>
</dbReference>
<dbReference type="OrthoDB" id="42831at2157"/>
<evidence type="ECO:0000313" key="11">
    <source>
        <dbReference type="EMBL" id="QPG50362.1"/>
    </source>
</evidence>
<dbReference type="GeneID" id="44128985"/>
<evidence type="ECO:0000313" key="8">
    <source>
        <dbReference type="EMBL" id="AZF78322.1"/>
    </source>
</evidence>
<reference evidence="11 24" key="6">
    <citation type="journal article" date="2020" name="Nat. Commun.">
        <title>The structures of two archaeal type IV pili illuminate evolutionary relationships.</title>
        <authorList>
            <person name="Wang F."/>
            <person name="Baquero D.P."/>
            <person name="Su Z."/>
            <person name="Beltran L.C."/>
            <person name="Prangishvili D."/>
            <person name="Krupovic M."/>
            <person name="Egelman E.H."/>
        </authorList>
    </citation>
    <scope>NUCLEOTIDE SEQUENCE [LARGE SCALE GENOMIC DNA]</scope>
    <source>
        <strain evidence="11 24">POZ149</strain>
    </source>
</reference>
<dbReference type="EMBL" id="LT549890">
    <property type="protein sequence ID" value="SAI83578.1"/>
    <property type="molecule type" value="Genomic_DNA"/>
</dbReference>
<dbReference type="EMBL" id="CP011055">
    <property type="protein sequence ID" value="AKA73382.1"/>
    <property type="molecule type" value="Genomic_DNA"/>
</dbReference>
<dbReference type="KEGG" id="ssol:SULB_1041"/>
<dbReference type="Proteomes" id="UP000594632">
    <property type="component" value="Chromosome"/>
</dbReference>
<name>A0A0E3MD60_SACSO</name>
<dbReference type="Proteomes" id="UP000275843">
    <property type="component" value="Chromosome"/>
</dbReference>
<evidence type="ECO:0000313" key="15">
    <source>
        <dbReference type="Proteomes" id="UP000033106"/>
    </source>
</evidence>
<dbReference type="OMA" id="GWVLYDC"/>
<dbReference type="Proteomes" id="UP000282269">
    <property type="component" value="Chromosome"/>
</dbReference>
<dbReference type="PATRIC" id="fig|2287.6.peg.1101"/>
<dbReference type="EMBL" id="CP011057">
    <property type="protein sequence ID" value="AKA78774.1"/>
    <property type="molecule type" value="Genomic_DNA"/>
</dbReference>
<dbReference type="Proteomes" id="UP000076770">
    <property type="component" value="Chromosome i"/>
</dbReference>
<reference evidence="13 14" key="1">
    <citation type="journal article" date="2015" name="Genome Announc.">
        <title>Complete Genome Sequence of Sulfolobus solfataricus Strain 98/2 and Evolved Derivatives.</title>
        <authorList>
            <person name="McCarthy S."/>
            <person name="Gradnigo J."/>
            <person name="Johnson T."/>
            <person name="Payne S."/>
            <person name="Lipzen A."/>
            <person name="Martin J."/>
            <person name="Schackwitz W."/>
            <person name="Moriyama E."/>
            <person name="Blum P."/>
        </authorList>
    </citation>
    <scope>NUCLEOTIDE SEQUENCE [LARGE SCALE GENOMIC DNA]</scope>
    <source>
        <strain evidence="13">98/2 SULC</strain>
        <strain evidence="1">SARC-B</strain>
        <strain evidence="2">SARC-C</strain>
        <strain evidence="3 15">SULA</strain>
        <strain evidence="14">SULB</strain>
    </source>
</reference>
<reference evidence="12" key="2">
    <citation type="submission" date="2016-04" db="EMBL/GenBank/DDBJ databases">
        <authorList>
            <person name="Evans L.H."/>
            <person name="Alamgir A."/>
            <person name="Owens N."/>
            <person name="Weber N.D."/>
            <person name="Virtaneva K."/>
            <person name="Barbian K."/>
            <person name="Babar A."/>
            <person name="Rosenke K."/>
        </authorList>
    </citation>
    <scope>NUCLEOTIDE SEQUENCE</scope>
    <source>
        <strain evidence="12">P1</strain>
    </source>
</reference>
<dbReference type="EMBL" id="CP033238">
    <property type="protein sequence ID" value="AZF75715.1"/>
    <property type="molecule type" value="Genomic_DNA"/>
</dbReference>
<dbReference type="Proteomes" id="UP000273194">
    <property type="component" value="Chromosome"/>
</dbReference>
<sequence>MISWLLGSQPSPWSFLEDLFQDYRNVAIYVDNNNIVQIVKVSDIDEFYTPFSVLIHAKYFKNYSPYYIKLEKMVAFPTTNEKVADSLLIKEGWRGIKYYYGDEFLGAWILYDCIKCRDKQRSHLEISKLSISEDETIKAHLRIYNS</sequence>
<dbReference type="Proteomes" id="UP000273443">
    <property type="component" value="Chromosome"/>
</dbReference>
<dbReference type="KEGG" id="ssof:SULC_1040"/>
<dbReference type="EMBL" id="CP033240">
    <property type="protein sequence ID" value="AZF80928.1"/>
    <property type="molecule type" value="Genomic_DNA"/>
</dbReference>
<evidence type="ECO:0000313" key="3">
    <source>
        <dbReference type="EMBL" id="AKA78774.1"/>
    </source>
</evidence>
<evidence type="ECO:0000313" key="13">
    <source>
        <dbReference type="Proteomes" id="UP000033057"/>
    </source>
</evidence>
<dbReference type="Proteomes" id="UP000267993">
    <property type="component" value="Chromosome"/>
</dbReference>
<dbReference type="RefSeq" id="WP_009989622.1">
    <property type="nucleotide sequence ID" value="NZ_CP011055.2"/>
</dbReference>
<reference evidence="1" key="5">
    <citation type="submission" date="2018-10" db="EMBL/GenBank/DDBJ databases">
        <authorList>
            <person name="McCarthy S."/>
            <person name="Gradnigo J."/>
            <person name="Johnson T."/>
            <person name="Payne S."/>
            <person name="Lipzen A."/>
            <person name="Schackwitz W."/>
            <person name="Martin J."/>
            <person name="Moriyama E."/>
            <person name="Blum P."/>
        </authorList>
    </citation>
    <scope>NUCLEOTIDE SEQUENCE</scope>
    <source>
        <strain evidence="1">SARC-B</strain>
        <strain evidence="2">SARC-C</strain>
        <strain evidence="3">SULA</strain>
    </source>
</reference>
<dbReference type="EMBL" id="CP033235">
    <property type="protein sequence ID" value="AZF67850.1"/>
    <property type="molecule type" value="Genomic_DNA"/>
</dbReference>
<organism evidence="1 14">
    <name type="scientific">Saccharolobus solfataricus</name>
    <name type="common">Sulfolobus solfataricus</name>
    <dbReference type="NCBI Taxonomy" id="2287"/>
    <lineage>
        <taxon>Archaea</taxon>
        <taxon>Thermoproteota</taxon>
        <taxon>Thermoprotei</taxon>
        <taxon>Sulfolobales</taxon>
        <taxon>Sulfolobaceae</taxon>
        <taxon>Saccharolobus</taxon>
    </lineage>
</organism>
<evidence type="ECO:0000313" key="1">
    <source>
        <dbReference type="EMBL" id="AKA73382.1"/>
    </source>
</evidence>
<reference evidence="17 18" key="4">
    <citation type="journal article" date="2018" name="Proc. Natl. Acad. Sci. U.S.A.">
        <title>Nonmutational mechanism of inheritance in the Archaeon Sulfolobus solfataricus.</title>
        <authorList>
            <person name="Payne S."/>
            <person name="McCarthy S."/>
            <person name="Johnson T."/>
            <person name="North E."/>
            <person name="Blum P."/>
        </authorList>
    </citation>
    <scope>NUCLEOTIDE SEQUENCE [LARGE SCALE GENOMIC DNA]</scope>
    <source>
        <strain evidence="5 17">SARC-H</strain>
        <strain evidence="6 21">SARC-I</strain>
        <strain evidence="8 22">SARC-N</strain>
        <strain evidence="9 23">SARC-O</strain>
        <strain evidence="10 18">SUL120</strain>
        <strain evidence="4 19">SULG</strain>
        <strain evidence="7 20">SULM</strain>
    </source>
</reference>
<evidence type="ECO:0000313" key="12">
    <source>
        <dbReference type="EMBL" id="SAI83578.1"/>
    </source>
</evidence>
<evidence type="ECO:0000313" key="4">
    <source>
        <dbReference type="EMBL" id="AZF67850.1"/>
    </source>
</evidence>
<evidence type="ECO:0000313" key="17">
    <source>
        <dbReference type="Proteomes" id="UP000267993"/>
    </source>
</evidence>
<dbReference type="KEGG" id="ssoa:SULA_1039"/>
<dbReference type="EMBL" id="CP011056">
    <property type="protein sequence ID" value="AKA76081.1"/>
    <property type="molecule type" value="Genomic_DNA"/>
</dbReference>
<evidence type="ECO:0000313" key="20">
    <source>
        <dbReference type="Proteomes" id="UP000273443"/>
    </source>
</evidence>
<evidence type="ECO:0000313" key="7">
    <source>
        <dbReference type="EMBL" id="AZF75715.1"/>
    </source>
</evidence>
<dbReference type="Proteomes" id="UP000033057">
    <property type="component" value="Chromosome"/>
</dbReference>
<dbReference type="EMBL" id="CP033241">
    <property type="protein sequence ID" value="AZF83568.1"/>
    <property type="molecule type" value="Genomic_DNA"/>
</dbReference>
<reference evidence="16" key="3">
    <citation type="submission" date="2016-04" db="EMBL/GenBank/DDBJ databases">
        <authorList>
            <person name="Shah S.A."/>
            <person name="Garrett R.A."/>
        </authorList>
    </citation>
    <scope>NUCLEOTIDE SEQUENCE [LARGE SCALE GENOMIC DNA]</scope>
    <source>
        <strain evidence="16">ATCC 35091 / DSM 1616 / JCM 8930 / NBRC 15331 / P1</strain>
    </source>
</reference>
<evidence type="ECO:0000313" key="14">
    <source>
        <dbReference type="Proteomes" id="UP000033085"/>
    </source>
</evidence>
<dbReference type="Proteomes" id="UP000033106">
    <property type="component" value="Chromosome"/>
</dbReference>
<evidence type="ECO:0000313" key="16">
    <source>
        <dbReference type="Proteomes" id="UP000076770"/>
    </source>
</evidence>
<dbReference type="EMBL" id="CP033236">
    <property type="protein sequence ID" value="AZF70470.1"/>
    <property type="molecule type" value="Genomic_DNA"/>
</dbReference>
<evidence type="ECO:0000313" key="10">
    <source>
        <dbReference type="EMBL" id="AZF83568.1"/>
    </source>
</evidence>
<proteinExistence type="predicted"/>
<protein>
    <submittedName>
        <fullName evidence="1">Uncharacterized protein</fullName>
    </submittedName>
</protein>
<evidence type="ECO:0000313" key="22">
    <source>
        <dbReference type="Proteomes" id="UP000278715"/>
    </source>
</evidence>
<dbReference type="Proteomes" id="UP000269431">
    <property type="component" value="Chromosome"/>
</dbReference>
<evidence type="ECO:0000313" key="18">
    <source>
        <dbReference type="Proteomes" id="UP000269431"/>
    </source>
</evidence>
<dbReference type="EMBL" id="CP033237">
    <property type="protein sequence ID" value="AZF73090.1"/>
    <property type="molecule type" value="Genomic_DNA"/>
</dbReference>
<dbReference type="Proteomes" id="UP000033085">
    <property type="component" value="Chromosome"/>
</dbReference>
<dbReference type="GeneID" id="1455280"/>
<dbReference type="EMBL" id="CP033239">
    <property type="protein sequence ID" value="AZF78322.1"/>
    <property type="molecule type" value="Genomic_DNA"/>
</dbReference>
<evidence type="ECO:0000313" key="23">
    <source>
        <dbReference type="Proteomes" id="UP000282269"/>
    </source>
</evidence>
<gene>
    <name evidence="11" type="ORF">HFC64_11585</name>
    <name evidence="12" type="ORF">SSOP1_0024</name>
    <name evidence="3" type="ORF">SULA_1039</name>
    <name evidence="1" type="ORF">SULB_1041</name>
    <name evidence="2" type="ORF">SULC_1040</name>
    <name evidence="4" type="ORF">SULG_05105</name>
    <name evidence="5" type="ORF">SULH_05105</name>
    <name evidence="6" type="ORF">SULI_05105</name>
    <name evidence="7" type="ORF">SULM_05105</name>
    <name evidence="8" type="ORF">SULN_05105</name>
    <name evidence="9" type="ORF">SULO_05115</name>
    <name evidence="10" type="ORF">SULZ_05350</name>
</gene>
<evidence type="ECO:0000313" key="21">
    <source>
        <dbReference type="Proteomes" id="UP000275843"/>
    </source>
</evidence>
<dbReference type="EMBL" id="CP050869">
    <property type="protein sequence ID" value="QPG50362.1"/>
    <property type="molecule type" value="Genomic_DNA"/>
</dbReference>
<evidence type="ECO:0000313" key="5">
    <source>
        <dbReference type="EMBL" id="AZF70470.1"/>
    </source>
</evidence>
<evidence type="ECO:0000313" key="6">
    <source>
        <dbReference type="EMBL" id="AZF73090.1"/>
    </source>
</evidence>